<reference evidence="2" key="1">
    <citation type="submission" date="2018-05" db="EMBL/GenBank/DDBJ databases">
        <authorList>
            <person name="Lanie J.A."/>
            <person name="Ng W.-L."/>
            <person name="Kazmierczak K.M."/>
            <person name="Andrzejewski T.M."/>
            <person name="Davidsen T.M."/>
            <person name="Wayne K.J."/>
            <person name="Tettelin H."/>
            <person name="Glass J.I."/>
            <person name="Rusch D."/>
            <person name="Podicherti R."/>
            <person name="Tsui H.-C.T."/>
            <person name="Winkler M.E."/>
        </authorList>
    </citation>
    <scope>NUCLEOTIDE SEQUENCE</scope>
</reference>
<dbReference type="SUPFAM" id="SSF50249">
    <property type="entry name" value="Nucleic acid-binding proteins"/>
    <property type="match status" value="1"/>
</dbReference>
<proteinExistence type="predicted"/>
<organism evidence="2">
    <name type="scientific">marine metagenome</name>
    <dbReference type="NCBI Taxonomy" id="408172"/>
    <lineage>
        <taxon>unclassified sequences</taxon>
        <taxon>metagenomes</taxon>
        <taxon>ecological metagenomes</taxon>
    </lineage>
</organism>
<evidence type="ECO:0000313" key="2">
    <source>
        <dbReference type="EMBL" id="SVE31293.1"/>
    </source>
</evidence>
<dbReference type="GO" id="GO:0003676">
    <property type="term" value="F:nucleic acid binding"/>
    <property type="evidence" value="ECO:0007669"/>
    <property type="project" value="InterPro"/>
</dbReference>
<name>A0A383CGV9_9ZZZZ</name>
<dbReference type="AlphaFoldDB" id="A0A383CGV9"/>
<dbReference type="InterPro" id="IPR012340">
    <property type="entry name" value="NA-bd_OB-fold"/>
</dbReference>
<evidence type="ECO:0000259" key="1">
    <source>
        <dbReference type="Pfam" id="PF01336"/>
    </source>
</evidence>
<feature type="domain" description="OB" evidence="1">
    <location>
        <begin position="27"/>
        <end position="64"/>
    </location>
</feature>
<protein>
    <recommendedName>
        <fullName evidence="1">OB domain-containing protein</fullName>
    </recommendedName>
</protein>
<dbReference type="InterPro" id="IPR004365">
    <property type="entry name" value="NA-bd_OB_tRNA"/>
</dbReference>
<dbReference type="Pfam" id="PF01336">
    <property type="entry name" value="tRNA_anti-codon"/>
    <property type="match status" value="1"/>
</dbReference>
<gene>
    <name evidence="2" type="ORF">METZ01_LOCUS484147</name>
</gene>
<feature type="non-terminal residue" evidence="2">
    <location>
        <position position="67"/>
    </location>
</feature>
<dbReference type="EMBL" id="UINC01208649">
    <property type="protein sequence ID" value="SVE31293.1"/>
    <property type="molecule type" value="Genomic_DNA"/>
</dbReference>
<accession>A0A383CGV9</accession>
<dbReference type="Gene3D" id="2.40.50.140">
    <property type="entry name" value="Nucleic acid-binding proteins"/>
    <property type="match status" value="1"/>
</dbReference>
<sequence>MDYPEFPNSDEYTPIRDILKGQSKKSVKIRGWIYRTRSSGKLAFVVVRDSTGIVQCTVSRDKVESLT</sequence>